<feature type="coiled-coil region" evidence="1">
    <location>
        <begin position="36"/>
        <end position="63"/>
    </location>
</feature>
<evidence type="ECO:0000313" key="3">
    <source>
        <dbReference type="Proteomes" id="UP000245462"/>
    </source>
</evidence>
<sequence length="196" mass="21917">MDSKIQELTDKIYREGVEKGNEQAAKIVAEAEAKSAETINNAKAEAERIVSDAKKKATEFQQNTESELKLYAGQMLESLKSTIVNQISGTLSTANVKAATANPEFMQQMMLEMAKNWASGEKIVISTQNAAALKSYFESNAKELLDSKVTIKEVNNQQVAYTIQPQDGSYKIQFGEEEFINLFKSFLRPRLVEMLF</sequence>
<keyword evidence="1" id="KW-0175">Coiled coil</keyword>
<reference evidence="2 3" key="1">
    <citation type="submission" date="2018-04" db="EMBL/GenBank/DDBJ databases">
        <title>Genomic Encyclopedia of Type Strains, Phase IV (KMG-IV): sequencing the most valuable type-strain genomes for metagenomic binning, comparative biology and taxonomic classification.</title>
        <authorList>
            <person name="Goeker M."/>
        </authorList>
    </citation>
    <scope>NUCLEOTIDE SEQUENCE [LARGE SCALE GENOMIC DNA]</scope>
    <source>
        <strain evidence="2 3">DSM 28520</strain>
    </source>
</reference>
<organism evidence="2 3">
    <name type="scientific">Porphyromonas loveana</name>
    <dbReference type="NCBI Taxonomy" id="1884669"/>
    <lineage>
        <taxon>Bacteria</taxon>
        <taxon>Pseudomonadati</taxon>
        <taxon>Bacteroidota</taxon>
        <taxon>Bacteroidia</taxon>
        <taxon>Bacteroidales</taxon>
        <taxon>Porphyromonadaceae</taxon>
        <taxon>Porphyromonas</taxon>
    </lineage>
</organism>
<protein>
    <submittedName>
        <fullName evidence="2">V/A-type H+-transporting ATPase subunit E</fullName>
    </submittedName>
</protein>
<proteinExistence type="predicted"/>
<keyword evidence="3" id="KW-1185">Reference proteome</keyword>
<evidence type="ECO:0000313" key="2">
    <source>
        <dbReference type="EMBL" id="PVZ10666.1"/>
    </source>
</evidence>
<comment type="caution">
    <text evidence="2">The sequence shown here is derived from an EMBL/GenBank/DDBJ whole genome shotgun (WGS) entry which is preliminary data.</text>
</comment>
<dbReference type="GeneID" id="94550663"/>
<accession>A0A2U1FEV4</accession>
<dbReference type="RefSeq" id="WP_116679219.1">
    <property type="nucleotide sequence ID" value="NZ_JBGYVJ010000103.1"/>
</dbReference>
<dbReference type="OrthoDB" id="1093377at2"/>
<dbReference type="Proteomes" id="UP000245462">
    <property type="component" value="Unassembled WGS sequence"/>
</dbReference>
<evidence type="ECO:0000256" key="1">
    <source>
        <dbReference type="SAM" id="Coils"/>
    </source>
</evidence>
<gene>
    <name evidence="2" type="ORF">C7382_10731</name>
</gene>
<name>A0A2U1FEV4_9PORP</name>
<dbReference type="AlphaFoldDB" id="A0A2U1FEV4"/>
<dbReference type="EMBL" id="QEKY01000007">
    <property type="protein sequence ID" value="PVZ10666.1"/>
    <property type="molecule type" value="Genomic_DNA"/>
</dbReference>